<keyword evidence="2" id="KW-0576">Peroxisome</keyword>
<gene>
    <name evidence="5" type="ORF">Catovirus_1_462</name>
</gene>
<dbReference type="Pfam" id="PF05648">
    <property type="entry name" value="PEX11"/>
    <property type="match status" value="1"/>
</dbReference>
<name>A0A1V0S9N2_9VIRU</name>
<keyword evidence="4" id="KW-0812">Transmembrane</keyword>
<accession>A0A1V0S9N2</accession>
<sequence>MDIYLTLLEKTKGQDKMCKLIQYISKLIIYKTGNQRLSSMENYLSITRRILKSFNFLSIFVNYRGSTVIEDISIYSDCISSVLDYLILLIKFGLISKDFEDCYDNWSKRLWLINAICNRYIDYLKFKNKKLPLNYYLKFGENIMDTIVQFSGKKSYVIYSGIVASVLSLILLINQHKNVQCL</sequence>
<evidence type="ECO:0000256" key="1">
    <source>
        <dbReference type="ARBA" id="ARBA00023136"/>
    </source>
</evidence>
<proteinExistence type="predicted"/>
<evidence type="ECO:0000256" key="3">
    <source>
        <dbReference type="ARBA" id="ARBA00046271"/>
    </source>
</evidence>
<reference evidence="5" key="1">
    <citation type="journal article" date="2017" name="Science">
        <title>Giant viruses with an expanded complement of translation system components.</title>
        <authorList>
            <person name="Schulz F."/>
            <person name="Yutin N."/>
            <person name="Ivanova N.N."/>
            <person name="Ortega D.R."/>
            <person name="Lee T.K."/>
            <person name="Vierheilig J."/>
            <person name="Daims H."/>
            <person name="Horn M."/>
            <person name="Wagner M."/>
            <person name="Jensen G.J."/>
            <person name="Kyrpides N.C."/>
            <person name="Koonin E.V."/>
            <person name="Woyke T."/>
        </authorList>
    </citation>
    <scope>NUCLEOTIDE SEQUENCE</scope>
    <source>
        <strain evidence="5">CTV1</strain>
    </source>
</reference>
<dbReference type="PANTHER" id="PTHR12652">
    <property type="entry name" value="PEROXISOMAL BIOGENESIS FACTOR 11"/>
    <property type="match status" value="1"/>
</dbReference>
<dbReference type="InterPro" id="IPR008733">
    <property type="entry name" value="PEX11"/>
</dbReference>
<evidence type="ECO:0000256" key="4">
    <source>
        <dbReference type="SAM" id="Phobius"/>
    </source>
</evidence>
<dbReference type="EMBL" id="KY684083">
    <property type="protein sequence ID" value="ARF08412.1"/>
    <property type="molecule type" value="Genomic_DNA"/>
</dbReference>
<dbReference type="GO" id="GO:0016559">
    <property type="term" value="P:peroxisome fission"/>
    <property type="evidence" value="ECO:0007669"/>
    <property type="project" value="InterPro"/>
</dbReference>
<evidence type="ECO:0000313" key="5">
    <source>
        <dbReference type="EMBL" id="ARF08412.1"/>
    </source>
</evidence>
<feature type="transmembrane region" description="Helical" evidence="4">
    <location>
        <begin position="156"/>
        <end position="173"/>
    </location>
</feature>
<organism evidence="5">
    <name type="scientific">Catovirus CTV1</name>
    <dbReference type="NCBI Taxonomy" id="1977631"/>
    <lineage>
        <taxon>Viruses</taxon>
        <taxon>Varidnaviria</taxon>
        <taxon>Bamfordvirae</taxon>
        <taxon>Nucleocytoviricota</taxon>
        <taxon>Megaviricetes</taxon>
        <taxon>Imitervirales</taxon>
        <taxon>Mimiviridae</taxon>
        <taxon>Klosneuvirinae</taxon>
        <taxon>Catovirus</taxon>
    </lineage>
</organism>
<evidence type="ECO:0000256" key="2">
    <source>
        <dbReference type="ARBA" id="ARBA00023140"/>
    </source>
</evidence>
<protein>
    <submittedName>
        <fullName evidence="5">Peroxisomal biogenesis factor 11 PEX11</fullName>
    </submittedName>
</protein>
<comment type="subcellular location">
    <subcellularLocation>
        <location evidence="3">Peroxisome membrane</location>
    </subcellularLocation>
</comment>
<keyword evidence="1 4" id="KW-0472">Membrane</keyword>
<keyword evidence="4" id="KW-1133">Transmembrane helix</keyword>
<dbReference type="PANTHER" id="PTHR12652:SF50">
    <property type="entry name" value="PEROXIN 11"/>
    <property type="match status" value="1"/>
</dbReference>